<accession>A0A2N9F6A5</accession>
<evidence type="ECO:0000313" key="1">
    <source>
        <dbReference type="EMBL" id="SPC82635.1"/>
    </source>
</evidence>
<sequence>MALIVRPLYGQRPSRPLSIPTLPQVSLGFVILALPFWEAVRAFTGFGMTPGSLSSGPLSLKIFLLGDFPPHTSVLLASWLRKGPAETLSA</sequence>
<name>A0A2N9F6A5_FAGSY</name>
<proteinExistence type="predicted"/>
<dbReference type="AlphaFoldDB" id="A0A2N9F6A5"/>
<protein>
    <submittedName>
        <fullName evidence="1">Uncharacterized protein</fullName>
    </submittedName>
</protein>
<gene>
    <name evidence="1" type="ORF">FSB_LOCUS10517</name>
</gene>
<organism evidence="1">
    <name type="scientific">Fagus sylvatica</name>
    <name type="common">Beechnut</name>
    <dbReference type="NCBI Taxonomy" id="28930"/>
    <lineage>
        <taxon>Eukaryota</taxon>
        <taxon>Viridiplantae</taxon>
        <taxon>Streptophyta</taxon>
        <taxon>Embryophyta</taxon>
        <taxon>Tracheophyta</taxon>
        <taxon>Spermatophyta</taxon>
        <taxon>Magnoliopsida</taxon>
        <taxon>eudicotyledons</taxon>
        <taxon>Gunneridae</taxon>
        <taxon>Pentapetalae</taxon>
        <taxon>rosids</taxon>
        <taxon>fabids</taxon>
        <taxon>Fagales</taxon>
        <taxon>Fagaceae</taxon>
        <taxon>Fagus</taxon>
    </lineage>
</organism>
<reference evidence="1" key="1">
    <citation type="submission" date="2018-02" db="EMBL/GenBank/DDBJ databases">
        <authorList>
            <person name="Cohen D.B."/>
            <person name="Kent A.D."/>
        </authorList>
    </citation>
    <scope>NUCLEOTIDE SEQUENCE</scope>
</reference>
<dbReference type="EMBL" id="OIVN01000591">
    <property type="protein sequence ID" value="SPC82635.1"/>
    <property type="molecule type" value="Genomic_DNA"/>
</dbReference>